<name>A0AAD7CIB7_9AGAR</name>
<sequence>MSELELEALIVKVSADIERQTEVLQGLQRNKSHLHRRLNALRDPMARLPLEIAAEIFLQCLPSDKDPRPSDTHMLLLNVCHAWTDIAISTPRLWAELYLDLPQPEGFPELLQKWLQWARTQPLNISLDGYVDVRVVSTIWLHSHNLTSLHVDFSDVTVDDYYEDGHYNALGGAIPQEPLLCLEELSFVGRTSIDMSWRSIFELLRLAPNLVDLDFRSMPRIRPLDVPKEPVLLPNLRKFSSSGGALAMHLQCITAPRLENLTFRSVKNPCDDKILSFLRRSSPPLRVLELADCSRIPDSDLAQLPEFLSLLPTMDHLKLGNWGIGDAAQLIRILPERVPNLRILELFYDDSNHPASDPKWNMLATSLRVCRGSRVQSIRLTVALGLIGVKDNTRALFRELGAGGMDVRVVDDDGQDLLSAPTTRNY</sequence>
<feature type="coiled-coil region" evidence="1">
    <location>
        <begin position="10"/>
        <end position="37"/>
    </location>
</feature>
<organism evidence="2 3">
    <name type="scientific">Roridomyces roridus</name>
    <dbReference type="NCBI Taxonomy" id="1738132"/>
    <lineage>
        <taxon>Eukaryota</taxon>
        <taxon>Fungi</taxon>
        <taxon>Dikarya</taxon>
        <taxon>Basidiomycota</taxon>
        <taxon>Agaricomycotina</taxon>
        <taxon>Agaricomycetes</taxon>
        <taxon>Agaricomycetidae</taxon>
        <taxon>Agaricales</taxon>
        <taxon>Marasmiineae</taxon>
        <taxon>Mycenaceae</taxon>
        <taxon>Roridomyces</taxon>
    </lineage>
</organism>
<dbReference type="InterPro" id="IPR032675">
    <property type="entry name" value="LRR_dom_sf"/>
</dbReference>
<dbReference type="Proteomes" id="UP001221142">
    <property type="component" value="Unassembled WGS sequence"/>
</dbReference>
<protein>
    <recommendedName>
        <fullName evidence="4">F-box domain-containing protein</fullName>
    </recommendedName>
</protein>
<reference evidence="2" key="1">
    <citation type="submission" date="2023-03" db="EMBL/GenBank/DDBJ databases">
        <title>Massive genome expansion in bonnet fungi (Mycena s.s.) driven by repeated elements and novel gene families across ecological guilds.</title>
        <authorList>
            <consortium name="Lawrence Berkeley National Laboratory"/>
            <person name="Harder C.B."/>
            <person name="Miyauchi S."/>
            <person name="Viragh M."/>
            <person name="Kuo A."/>
            <person name="Thoen E."/>
            <person name="Andreopoulos B."/>
            <person name="Lu D."/>
            <person name="Skrede I."/>
            <person name="Drula E."/>
            <person name="Henrissat B."/>
            <person name="Morin E."/>
            <person name="Kohler A."/>
            <person name="Barry K."/>
            <person name="LaButti K."/>
            <person name="Morin E."/>
            <person name="Salamov A."/>
            <person name="Lipzen A."/>
            <person name="Mereny Z."/>
            <person name="Hegedus B."/>
            <person name="Baldrian P."/>
            <person name="Stursova M."/>
            <person name="Weitz H."/>
            <person name="Taylor A."/>
            <person name="Grigoriev I.V."/>
            <person name="Nagy L.G."/>
            <person name="Martin F."/>
            <person name="Kauserud H."/>
        </authorList>
    </citation>
    <scope>NUCLEOTIDE SEQUENCE</scope>
    <source>
        <strain evidence="2">9284</strain>
    </source>
</reference>
<dbReference type="AlphaFoldDB" id="A0AAD7CIB7"/>
<proteinExistence type="predicted"/>
<evidence type="ECO:0000313" key="3">
    <source>
        <dbReference type="Proteomes" id="UP001221142"/>
    </source>
</evidence>
<evidence type="ECO:0000256" key="1">
    <source>
        <dbReference type="SAM" id="Coils"/>
    </source>
</evidence>
<evidence type="ECO:0000313" key="2">
    <source>
        <dbReference type="EMBL" id="KAJ7649880.1"/>
    </source>
</evidence>
<gene>
    <name evidence="2" type="ORF">FB45DRAFT_778799</name>
</gene>
<accession>A0AAD7CIB7</accession>
<dbReference type="EMBL" id="JARKIF010000001">
    <property type="protein sequence ID" value="KAJ7649880.1"/>
    <property type="molecule type" value="Genomic_DNA"/>
</dbReference>
<keyword evidence="3" id="KW-1185">Reference proteome</keyword>
<comment type="caution">
    <text evidence="2">The sequence shown here is derived from an EMBL/GenBank/DDBJ whole genome shotgun (WGS) entry which is preliminary data.</text>
</comment>
<dbReference type="SUPFAM" id="SSF52047">
    <property type="entry name" value="RNI-like"/>
    <property type="match status" value="1"/>
</dbReference>
<dbReference type="Gene3D" id="3.80.10.10">
    <property type="entry name" value="Ribonuclease Inhibitor"/>
    <property type="match status" value="1"/>
</dbReference>
<keyword evidence="1" id="KW-0175">Coiled coil</keyword>
<evidence type="ECO:0008006" key="4">
    <source>
        <dbReference type="Google" id="ProtNLM"/>
    </source>
</evidence>